<evidence type="ECO:0000259" key="3">
    <source>
        <dbReference type="Pfam" id="PF12850"/>
    </source>
</evidence>
<comment type="similarity">
    <text evidence="1 2">Belongs to the metallophosphoesterase superfamily. YfcE family.</text>
</comment>
<organism evidence="4 5">
    <name type="scientific">Limosilactobacillus coleohominis 101-4-CHN</name>
    <dbReference type="NCBI Taxonomy" id="575594"/>
    <lineage>
        <taxon>Bacteria</taxon>
        <taxon>Bacillati</taxon>
        <taxon>Bacillota</taxon>
        <taxon>Bacilli</taxon>
        <taxon>Lactobacillales</taxon>
        <taxon>Lactobacillaceae</taxon>
        <taxon>Limosilactobacillus</taxon>
    </lineage>
</organism>
<dbReference type="GO" id="GO:0046872">
    <property type="term" value="F:metal ion binding"/>
    <property type="evidence" value="ECO:0007669"/>
    <property type="project" value="UniProtKB-KW"/>
</dbReference>
<dbReference type="InterPro" id="IPR000979">
    <property type="entry name" value="Phosphodiesterase_MJ0936/Vps29"/>
</dbReference>
<dbReference type="InterPro" id="IPR029052">
    <property type="entry name" value="Metallo-depent_PP-like"/>
</dbReference>
<evidence type="ECO:0000313" key="4">
    <source>
        <dbReference type="EMBL" id="EEU29987.1"/>
    </source>
</evidence>
<feature type="domain" description="Calcineurin-like phosphoesterase" evidence="3">
    <location>
        <begin position="1"/>
        <end position="146"/>
    </location>
</feature>
<keyword evidence="4" id="KW-0378">Hydrolase</keyword>
<dbReference type="OrthoDB" id="9800565at2"/>
<dbReference type="NCBIfam" id="TIGR00040">
    <property type="entry name" value="yfcE"/>
    <property type="match status" value="1"/>
</dbReference>
<dbReference type="Proteomes" id="UP000003987">
    <property type="component" value="Unassembled WGS sequence"/>
</dbReference>
<evidence type="ECO:0000256" key="1">
    <source>
        <dbReference type="ARBA" id="ARBA00008950"/>
    </source>
</evidence>
<dbReference type="eggNOG" id="COG0622">
    <property type="taxonomic scope" value="Bacteria"/>
</dbReference>
<dbReference type="RefSeq" id="WP_006916829.1">
    <property type="nucleotide sequence ID" value="NZ_GG698804.1"/>
</dbReference>
<name>C7XWI9_9LACO</name>
<dbReference type="SUPFAM" id="SSF56300">
    <property type="entry name" value="Metallo-dependent phosphatases"/>
    <property type="match status" value="1"/>
</dbReference>
<dbReference type="GO" id="GO:0016787">
    <property type="term" value="F:hydrolase activity"/>
    <property type="evidence" value="ECO:0007669"/>
    <property type="project" value="UniProtKB-UniRule"/>
</dbReference>
<dbReference type="Pfam" id="PF12850">
    <property type="entry name" value="Metallophos_2"/>
    <property type="match status" value="1"/>
</dbReference>
<protein>
    <recommendedName>
        <fullName evidence="2">Phosphoesterase</fullName>
        <ecNumber evidence="2">3.1.4.-</ecNumber>
    </recommendedName>
</protein>
<evidence type="ECO:0000256" key="2">
    <source>
        <dbReference type="RuleBase" id="RU362039"/>
    </source>
</evidence>
<proteinExistence type="inferred from homology"/>
<comment type="cofactor">
    <cofactor evidence="2">
        <name>a divalent metal cation</name>
        <dbReference type="ChEBI" id="CHEBI:60240"/>
    </cofactor>
</comment>
<dbReference type="InterPro" id="IPR024654">
    <property type="entry name" value="Calcineurin-like_PHP_lpxH"/>
</dbReference>
<dbReference type="Gene3D" id="3.60.21.10">
    <property type="match status" value="1"/>
</dbReference>
<dbReference type="EC" id="3.1.4.-" evidence="2"/>
<dbReference type="HOGENOM" id="CLU_063749_2_0_9"/>
<keyword evidence="2" id="KW-0479">Metal-binding</keyword>
<keyword evidence="5" id="KW-1185">Reference proteome</keyword>
<accession>C7XWI9</accession>
<dbReference type="PANTHER" id="PTHR11124">
    <property type="entry name" value="VACUOLAR SORTING PROTEIN VPS29"/>
    <property type="match status" value="1"/>
</dbReference>
<dbReference type="STRING" id="575594.HMPREF0501_00992"/>
<gene>
    <name evidence="4" type="ORF">HMPREF0501_00992</name>
</gene>
<evidence type="ECO:0000313" key="5">
    <source>
        <dbReference type="Proteomes" id="UP000003987"/>
    </source>
</evidence>
<dbReference type="AlphaFoldDB" id="C7XWI9"/>
<reference evidence="4 5" key="1">
    <citation type="submission" date="2009-06" db="EMBL/GenBank/DDBJ databases">
        <title>The Genome Sequence of Lactobacillus coleohominis strain 101-4-CHN.</title>
        <authorList>
            <consortium name="The Broad Institute Genome Sequencing Platform"/>
            <person name="Ward D."/>
            <person name="Young S.K."/>
            <person name="Zeng Q."/>
            <person name="Koehrsen M."/>
            <person name="Alvarado L."/>
            <person name="Berlin A."/>
            <person name="Borenstein D."/>
            <person name="Chen Z."/>
            <person name="Engels R."/>
            <person name="Freedman E."/>
            <person name="Gellesch M."/>
            <person name="Goldberg J."/>
            <person name="Griggs A."/>
            <person name="Gujja S."/>
            <person name="Heiman D."/>
            <person name="Hepburn T."/>
            <person name="Howarth C."/>
            <person name="Jen D."/>
            <person name="Larson L."/>
            <person name="Lewis B."/>
            <person name="Mehta T."/>
            <person name="Park D."/>
            <person name="Pearson M."/>
            <person name="Roberts A."/>
            <person name="Saif S."/>
            <person name="Shea T."/>
            <person name="Shenoy N."/>
            <person name="Sisk P."/>
            <person name="Stolte C."/>
            <person name="Sykes S."/>
            <person name="Walk T."/>
            <person name="White J."/>
            <person name="Yandava C."/>
            <person name="Liu Y."/>
            <person name="Xu Q."/>
            <person name="Lander E."/>
            <person name="Nusbaum C."/>
            <person name="Galagan J."/>
            <person name="Birren B."/>
        </authorList>
    </citation>
    <scope>NUCLEOTIDE SEQUENCE [LARGE SCALE GENOMIC DNA]</scope>
    <source>
        <strain evidence="4 5">101-4-CHN</strain>
    </source>
</reference>
<sequence>MKVLFVSDNHGDEEILHEIVTQFGDRVDGIFHCGDSNLAPSTPVMKNYATVIGNTDWGFDYPSVITRQIDDQVVTVTHGHLYQVNTTLTPLLLLAQETNADIVAYGHTHQLAVTERDQRLFINPGSISFPRGEYVGIGGTFAVVEATKASFHVQYYDRHLQPVPKLKFTFKRG</sequence>
<dbReference type="EMBL" id="GG698804">
    <property type="protein sequence ID" value="EEU29987.1"/>
    <property type="molecule type" value="Genomic_DNA"/>
</dbReference>